<organism evidence="2 3">
    <name type="scientific">Caenispirillum salinarum AK4</name>
    <dbReference type="NCBI Taxonomy" id="1238182"/>
    <lineage>
        <taxon>Bacteria</taxon>
        <taxon>Pseudomonadati</taxon>
        <taxon>Pseudomonadota</taxon>
        <taxon>Alphaproteobacteria</taxon>
        <taxon>Rhodospirillales</taxon>
        <taxon>Novispirillaceae</taxon>
        <taxon>Caenispirillum</taxon>
    </lineage>
</organism>
<evidence type="ECO:0000313" key="2">
    <source>
        <dbReference type="EMBL" id="EKV27313.1"/>
    </source>
</evidence>
<dbReference type="EMBL" id="ANHY01000020">
    <property type="protein sequence ID" value="EKV27313.1"/>
    <property type="molecule type" value="Genomic_DNA"/>
</dbReference>
<reference evidence="2 3" key="1">
    <citation type="journal article" date="2013" name="Genome Announc.">
        <title>Draft Genome Sequence of an Alphaproteobacterium, Caenispirillum salinarum AK4(T), Isolated from a Solar Saltern.</title>
        <authorList>
            <person name="Khatri I."/>
            <person name="Singh A."/>
            <person name="Korpole S."/>
            <person name="Pinnaka A.K."/>
            <person name="Subramanian S."/>
        </authorList>
    </citation>
    <scope>NUCLEOTIDE SEQUENCE [LARGE SCALE GENOMIC DNA]</scope>
    <source>
        <strain evidence="2 3">AK4</strain>
    </source>
</reference>
<evidence type="ECO:0000313" key="3">
    <source>
        <dbReference type="Proteomes" id="UP000009881"/>
    </source>
</evidence>
<dbReference type="Proteomes" id="UP000009881">
    <property type="component" value="Unassembled WGS sequence"/>
</dbReference>
<evidence type="ECO:0000256" key="1">
    <source>
        <dbReference type="SAM" id="MobiDB-lite"/>
    </source>
</evidence>
<accession>K9H9M1</accession>
<proteinExistence type="predicted"/>
<feature type="region of interest" description="Disordered" evidence="1">
    <location>
        <begin position="1"/>
        <end position="62"/>
    </location>
</feature>
<dbReference type="AlphaFoldDB" id="K9H9M1"/>
<protein>
    <submittedName>
        <fullName evidence="2">Uncharacterized protein</fullName>
    </submittedName>
</protein>
<dbReference type="STRING" id="1238182.C882_1815"/>
<keyword evidence="3" id="KW-1185">Reference proteome</keyword>
<comment type="caution">
    <text evidence="2">The sequence shown here is derived from an EMBL/GenBank/DDBJ whole genome shotgun (WGS) entry which is preliminary data.</text>
</comment>
<feature type="compositionally biased region" description="Basic and acidic residues" evidence="1">
    <location>
        <begin position="1"/>
        <end position="24"/>
    </location>
</feature>
<dbReference type="OrthoDB" id="9985465at2"/>
<dbReference type="RefSeq" id="WP_009542211.1">
    <property type="nucleotide sequence ID" value="NZ_ANHY01000020.1"/>
</dbReference>
<name>K9H9M1_9PROT</name>
<gene>
    <name evidence="2" type="ORF">C882_1815</name>
</gene>
<feature type="compositionally biased region" description="Basic and acidic residues" evidence="1">
    <location>
        <begin position="37"/>
        <end position="50"/>
    </location>
</feature>
<sequence>MTERKSQKQEVRRETKHENTDIQKHQAGGPGKSARKGHVDPVHSGNKDEQNQSGPGAPHRKQ</sequence>